<dbReference type="Proteomes" id="UP000006906">
    <property type="component" value="Chromosome 13"/>
</dbReference>
<dbReference type="GeneID" id="66056019"/>
<feature type="region of interest" description="Disordered" evidence="5">
    <location>
        <begin position="1"/>
        <end position="22"/>
    </location>
</feature>
<keyword evidence="4 6" id="KW-0472">Membrane</keyword>
<protein>
    <recommendedName>
        <fullName evidence="7">DUF202 domain-containing protein</fullName>
    </recommendedName>
</protein>
<feature type="transmembrane region" description="Helical" evidence="6">
    <location>
        <begin position="194"/>
        <end position="215"/>
    </location>
</feature>
<feature type="compositionally biased region" description="Gly residues" evidence="5">
    <location>
        <begin position="73"/>
        <end position="90"/>
    </location>
</feature>
<dbReference type="OrthoDB" id="10564307at2759"/>
<feature type="domain" description="DUF202" evidence="7">
    <location>
        <begin position="32"/>
        <end position="176"/>
    </location>
</feature>
<dbReference type="PANTHER" id="PTHR46140:SF1">
    <property type="entry name" value="VACUOLAR TRANSPORTER CHAPERONE COMPLEX SUBUNIT 4-RELATED"/>
    <property type="match status" value="1"/>
</dbReference>
<organism evidence="8 9">
    <name type="scientific">Chlamydomonas reinhardtii</name>
    <name type="common">Chlamydomonas smithii</name>
    <dbReference type="NCBI Taxonomy" id="3055"/>
    <lineage>
        <taxon>Eukaryota</taxon>
        <taxon>Viridiplantae</taxon>
        <taxon>Chlorophyta</taxon>
        <taxon>core chlorophytes</taxon>
        <taxon>Chlorophyceae</taxon>
        <taxon>CS clade</taxon>
        <taxon>Chlamydomonadales</taxon>
        <taxon>Chlamydomonadaceae</taxon>
        <taxon>Chlamydomonas</taxon>
    </lineage>
</organism>
<keyword evidence="2 6" id="KW-0812">Transmembrane</keyword>
<keyword evidence="9" id="KW-1185">Reference proteome</keyword>
<evidence type="ECO:0000256" key="1">
    <source>
        <dbReference type="ARBA" id="ARBA00004127"/>
    </source>
</evidence>
<evidence type="ECO:0000256" key="6">
    <source>
        <dbReference type="SAM" id="Phobius"/>
    </source>
</evidence>
<dbReference type="KEGG" id="cre:CHLRE_13g583200v5"/>
<evidence type="ECO:0000256" key="4">
    <source>
        <dbReference type="ARBA" id="ARBA00023136"/>
    </source>
</evidence>
<dbReference type="InterPro" id="IPR003807">
    <property type="entry name" value="DUF202"/>
</dbReference>
<dbReference type="Gramene" id="PNW74046">
    <property type="protein sequence ID" value="PNW74046"/>
    <property type="gene ID" value="CHLRE_13g583200v5"/>
</dbReference>
<feature type="region of interest" description="Disordered" evidence="5">
    <location>
        <begin position="73"/>
        <end position="93"/>
    </location>
</feature>
<dbReference type="AlphaFoldDB" id="A0A2K3D0I8"/>
<evidence type="ECO:0000313" key="9">
    <source>
        <dbReference type="Proteomes" id="UP000006906"/>
    </source>
</evidence>
<sequence length="221" mass="21865">MPPTEQQQQQAGAAAGTGPAASGFNPAKVDAKVYLANERTLLTWMRQAVLLGGLGAAACGFASYHHLRGSDGGGHGGSHGGHGGSHGGGSAAAACSQRDFDSTQAVETGGSGGHGVGAAAACSSLAAAGKVLVMEVVGAAARVSPQELLSRLGGMALMLLGAGVAAAACRNYYLRVDMIRSGVGSDSSRWDSKVLPRLLTGCLAAVMLAVFAGSLQAAMSR</sequence>
<dbReference type="RefSeq" id="XP_042917585.1">
    <property type="nucleotide sequence ID" value="XM_043069610.1"/>
</dbReference>
<dbReference type="PANTHER" id="PTHR46140">
    <property type="entry name" value="VACUOLAR TRANSPORTER CHAPERONE 1-RELATED"/>
    <property type="match status" value="1"/>
</dbReference>
<feature type="transmembrane region" description="Helical" evidence="6">
    <location>
        <begin position="152"/>
        <end position="173"/>
    </location>
</feature>
<dbReference type="Pfam" id="PF02656">
    <property type="entry name" value="DUF202"/>
    <property type="match status" value="1"/>
</dbReference>
<name>A0A2K3D0I8_CHLRE</name>
<evidence type="ECO:0000256" key="2">
    <source>
        <dbReference type="ARBA" id="ARBA00022692"/>
    </source>
</evidence>
<evidence type="ECO:0000256" key="5">
    <source>
        <dbReference type="SAM" id="MobiDB-lite"/>
    </source>
</evidence>
<dbReference type="InParanoid" id="A0A2K3D0I8"/>
<proteinExistence type="predicted"/>
<keyword evidence="3 6" id="KW-1133">Transmembrane helix</keyword>
<accession>A0A2K3D0I8</accession>
<feature type="compositionally biased region" description="Low complexity" evidence="5">
    <location>
        <begin position="1"/>
        <end position="21"/>
    </location>
</feature>
<evidence type="ECO:0000313" key="8">
    <source>
        <dbReference type="EMBL" id="PNW74046.1"/>
    </source>
</evidence>
<gene>
    <name evidence="8" type="ORF">CHLRE_13g583200v5</name>
</gene>
<comment type="subcellular location">
    <subcellularLocation>
        <location evidence="1">Endomembrane system</location>
        <topology evidence="1">Multi-pass membrane protein</topology>
    </subcellularLocation>
</comment>
<dbReference type="InterPro" id="IPR051572">
    <property type="entry name" value="VTC_Complex_Subunit"/>
</dbReference>
<feature type="transmembrane region" description="Helical" evidence="6">
    <location>
        <begin position="48"/>
        <end position="67"/>
    </location>
</feature>
<evidence type="ECO:0000256" key="3">
    <source>
        <dbReference type="ARBA" id="ARBA00022989"/>
    </source>
</evidence>
<dbReference type="EMBL" id="CM008974">
    <property type="protein sequence ID" value="PNW74046.1"/>
    <property type="molecule type" value="Genomic_DNA"/>
</dbReference>
<evidence type="ECO:0000259" key="7">
    <source>
        <dbReference type="Pfam" id="PF02656"/>
    </source>
</evidence>
<dbReference type="GO" id="GO:0012505">
    <property type="term" value="C:endomembrane system"/>
    <property type="evidence" value="ECO:0007669"/>
    <property type="project" value="UniProtKB-SubCell"/>
</dbReference>
<reference evidence="8 9" key="1">
    <citation type="journal article" date="2007" name="Science">
        <title>The Chlamydomonas genome reveals the evolution of key animal and plant functions.</title>
        <authorList>
            <person name="Merchant S.S."/>
            <person name="Prochnik S.E."/>
            <person name="Vallon O."/>
            <person name="Harris E.H."/>
            <person name="Karpowicz S.J."/>
            <person name="Witman G.B."/>
            <person name="Terry A."/>
            <person name="Salamov A."/>
            <person name="Fritz-Laylin L.K."/>
            <person name="Marechal-Drouard L."/>
            <person name="Marshall W.F."/>
            <person name="Qu L.H."/>
            <person name="Nelson D.R."/>
            <person name="Sanderfoot A.A."/>
            <person name="Spalding M.H."/>
            <person name="Kapitonov V.V."/>
            <person name="Ren Q."/>
            <person name="Ferris P."/>
            <person name="Lindquist E."/>
            <person name="Shapiro H."/>
            <person name="Lucas S.M."/>
            <person name="Grimwood J."/>
            <person name="Schmutz J."/>
            <person name="Cardol P."/>
            <person name="Cerutti H."/>
            <person name="Chanfreau G."/>
            <person name="Chen C.L."/>
            <person name="Cognat V."/>
            <person name="Croft M.T."/>
            <person name="Dent R."/>
            <person name="Dutcher S."/>
            <person name="Fernandez E."/>
            <person name="Fukuzawa H."/>
            <person name="Gonzalez-Ballester D."/>
            <person name="Gonzalez-Halphen D."/>
            <person name="Hallmann A."/>
            <person name="Hanikenne M."/>
            <person name="Hippler M."/>
            <person name="Inwood W."/>
            <person name="Jabbari K."/>
            <person name="Kalanon M."/>
            <person name="Kuras R."/>
            <person name="Lefebvre P.A."/>
            <person name="Lemaire S.D."/>
            <person name="Lobanov A.V."/>
            <person name="Lohr M."/>
            <person name="Manuell A."/>
            <person name="Meier I."/>
            <person name="Mets L."/>
            <person name="Mittag M."/>
            <person name="Mittelmeier T."/>
            <person name="Moroney J.V."/>
            <person name="Moseley J."/>
            <person name="Napoli C."/>
            <person name="Nedelcu A.M."/>
            <person name="Niyogi K."/>
            <person name="Novoselov S.V."/>
            <person name="Paulsen I.T."/>
            <person name="Pazour G."/>
            <person name="Purton S."/>
            <person name="Ral J.P."/>
            <person name="Riano-Pachon D.M."/>
            <person name="Riekhof W."/>
            <person name="Rymarquis L."/>
            <person name="Schroda M."/>
            <person name="Stern D."/>
            <person name="Umen J."/>
            <person name="Willows R."/>
            <person name="Wilson N."/>
            <person name="Zimmer S.L."/>
            <person name="Allmer J."/>
            <person name="Balk J."/>
            <person name="Bisova K."/>
            <person name="Chen C.J."/>
            <person name="Elias M."/>
            <person name="Gendler K."/>
            <person name="Hauser C."/>
            <person name="Lamb M.R."/>
            <person name="Ledford H."/>
            <person name="Long J.C."/>
            <person name="Minagawa J."/>
            <person name="Page M.D."/>
            <person name="Pan J."/>
            <person name="Pootakham W."/>
            <person name="Roje S."/>
            <person name="Rose A."/>
            <person name="Stahlberg E."/>
            <person name="Terauchi A.M."/>
            <person name="Yang P."/>
            <person name="Ball S."/>
            <person name="Bowler C."/>
            <person name="Dieckmann C.L."/>
            <person name="Gladyshev V.N."/>
            <person name="Green P."/>
            <person name="Jorgensen R."/>
            <person name="Mayfield S."/>
            <person name="Mueller-Roeber B."/>
            <person name="Rajamani S."/>
            <person name="Sayre R.T."/>
            <person name="Brokstein P."/>
            <person name="Dubchak I."/>
            <person name="Goodstein D."/>
            <person name="Hornick L."/>
            <person name="Huang Y.W."/>
            <person name="Jhaveri J."/>
            <person name="Luo Y."/>
            <person name="Martinez D."/>
            <person name="Ngau W.C."/>
            <person name="Otillar B."/>
            <person name="Poliakov A."/>
            <person name="Porter A."/>
            <person name="Szajkowski L."/>
            <person name="Werner G."/>
            <person name="Zhou K."/>
            <person name="Grigoriev I.V."/>
            <person name="Rokhsar D.S."/>
            <person name="Grossman A.R."/>
        </authorList>
    </citation>
    <scope>NUCLEOTIDE SEQUENCE [LARGE SCALE GENOMIC DNA]</scope>
    <source>
        <strain evidence="9">CC-503</strain>
    </source>
</reference>